<evidence type="ECO:0000313" key="1">
    <source>
        <dbReference type="EMBL" id="BCX31553.1"/>
    </source>
</evidence>
<dbReference type="Gene3D" id="3.40.50.300">
    <property type="entry name" value="P-loop containing nucleotide triphosphate hydrolases"/>
    <property type="match status" value="2"/>
</dbReference>
<reference evidence="1 2" key="1">
    <citation type="submission" date="2021-05" db="EMBL/GenBank/DDBJ databases">
        <title>Complete Genome Sequence of Latilactobacillus sp. Strain WDN19, a High D-Aspartate-producing Lactic Acid Bacterium Isolated from a Japanese Pickle.</title>
        <authorList>
            <person name="Kajitani K."/>
            <person name="Takahashi S."/>
        </authorList>
    </citation>
    <scope>NUCLEOTIDE SEQUENCE [LARGE SCALE GENOMIC DNA]</scope>
    <source>
        <strain evidence="1 2">WDN19</strain>
        <plasmid evidence="1 2">WDN19_con2</plasmid>
    </source>
</reference>
<protein>
    <submittedName>
        <fullName evidence="1">ATPase</fullName>
    </submittedName>
</protein>
<dbReference type="Proteomes" id="UP000825100">
    <property type="component" value="Plasmid WDN19_con2"/>
</dbReference>
<dbReference type="EMBL" id="AP024686">
    <property type="protein sequence ID" value="BCX31553.1"/>
    <property type="molecule type" value="Genomic_DNA"/>
</dbReference>
<dbReference type="PANTHER" id="PTHR30121">
    <property type="entry name" value="UNCHARACTERIZED PROTEIN YJGR-RELATED"/>
    <property type="match status" value="1"/>
</dbReference>
<accession>A0ABM7QXB4</accession>
<dbReference type="InterPro" id="IPR027417">
    <property type="entry name" value="P-loop_NTPase"/>
</dbReference>
<organism evidence="1 2">
    <name type="scientific">Latilactobacillus curvatus</name>
    <name type="common">Lactobacillus curvatus</name>
    <dbReference type="NCBI Taxonomy" id="28038"/>
    <lineage>
        <taxon>Bacteria</taxon>
        <taxon>Bacillati</taxon>
        <taxon>Bacillota</taxon>
        <taxon>Bacilli</taxon>
        <taxon>Lactobacillales</taxon>
        <taxon>Lactobacillaceae</taxon>
        <taxon>Latilactobacillus</taxon>
    </lineage>
</organism>
<dbReference type="RefSeq" id="WP_089535212.1">
    <property type="nucleotide sequence ID" value="NZ_AP024686.1"/>
</dbReference>
<sequence length="656" mass="74862">MGVLDVFKKVTKFDGQVDVDTHNKFSRKELVNLKKLGYDLDWIKEIQPQGGIKFEERFAETSDGYFQCVELTEYSPNPNFLWLGSILVRPYCIGTVDTQSDSKSELVKNLDRSLDELADQQINANHQTDQFKAAQDIQAILGYVKNLQNGGEIPKKMRVRVFIYAPTQKLLEERVTDFRNDLMASGYKGTVFLFEPRLEFDSLFMSLTEQNKLLNNREPFSISSLNIGGGIPFHHQSLVDPDGYPFGETHTGGSFIFDLFFKNKQRLSYNGAILGTMGAGKSNTLKMMLEAMVGSGNMVRGIDIAGDFKRLVKEKNGAYISLDGSDGMINPLEVLGTIIKKQNNAFVVDQAQSFMQHLSKVSDQFRFLNPDFDNAQIQELRLYLRNFYIQIGLVPKDFDRDPNFKITDLDNDTYPIMTDFYNYLLKVKLPDNVTPVRKRILEQITISIKDIITNYGKVFDGHSTIKNLSDQQLVYFSTGDLKSQSQEIFRCQIYTALSLTWNHALQNGIKMKYYEGDSSRKCIVFLDECHNIINTDNIFAVNYITRFEREMRKFLAGVWFATQSPEEMVPENASSKEETAIKSVFQYTTYKFLMRTDSATIPAVKRLLGDAITSSEYELLPQLKVGQAVCNFGANQTYNVQFKPSKEQLVRFEGGR</sequence>
<dbReference type="PANTHER" id="PTHR30121:SF6">
    <property type="entry name" value="SLR6007 PROTEIN"/>
    <property type="match status" value="1"/>
</dbReference>
<keyword evidence="2" id="KW-1185">Reference proteome</keyword>
<dbReference type="InterPro" id="IPR051162">
    <property type="entry name" value="T4SS_component"/>
</dbReference>
<geneLocation type="plasmid" evidence="1 2">
    <name>WDN19_con2</name>
</geneLocation>
<dbReference type="SUPFAM" id="SSF52540">
    <property type="entry name" value="P-loop containing nucleoside triphosphate hydrolases"/>
    <property type="match status" value="1"/>
</dbReference>
<keyword evidence="1" id="KW-0614">Plasmid</keyword>
<evidence type="ECO:0000313" key="2">
    <source>
        <dbReference type="Proteomes" id="UP000825100"/>
    </source>
</evidence>
<name>A0ABM7QXB4_LATCU</name>
<proteinExistence type="predicted"/>
<gene>
    <name evidence="1" type="ORF">LTWDN19_21200</name>
</gene>